<name>A0A6G1WDW5_9HYPH</name>
<evidence type="ECO:0000313" key="1">
    <source>
        <dbReference type="EMBL" id="MQW67857.1"/>
    </source>
</evidence>
<protein>
    <submittedName>
        <fullName evidence="1">Uncharacterized protein</fullName>
    </submittedName>
</protein>
<organism evidence="1">
    <name type="scientific">Sinorhizobium medicae</name>
    <dbReference type="NCBI Taxonomy" id="110321"/>
    <lineage>
        <taxon>Bacteria</taxon>
        <taxon>Pseudomonadati</taxon>
        <taxon>Pseudomonadota</taxon>
        <taxon>Alphaproteobacteria</taxon>
        <taxon>Hyphomicrobiales</taxon>
        <taxon>Rhizobiaceae</taxon>
        <taxon>Sinorhizobium/Ensifer group</taxon>
        <taxon>Sinorhizobium</taxon>
    </lineage>
</organism>
<dbReference type="EMBL" id="WISB01000008">
    <property type="protein sequence ID" value="MQW67857.1"/>
    <property type="molecule type" value="Genomic_DNA"/>
</dbReference>
<gene>
    <name evidence="1" type="ORF">GHJ91_01335</name>
</gene>
<reference evidence="1" key="1">
    <citation type="journal article" date="2013" name="Genome Biol.">
        <title>Comparative genomics of the core and accessory genomes of 48 Sinorhizobium strains comprising five genospecies.</title>
        <authorList>
            <person name="Sugawara M."/>
            <person name="Epstein B."/>
            <person name="Badgley B.D."/>
            <person name="Unno T."/>
            <person name="Xu L."/>
            <person name="Reese J."/>
            <person name="Gyaneshwar P."/>
            <person name="Denny R."/>
            <person name="Mudge J."/>
            <person name="Bharti A.K."/>
            <person name="Farmer A.D."/>
            <person name="May G.D."/>
            <person name="Woodward J.E."/>
            <person name="Medigue C."/>
            <person name="Vallenet D."/>
            <person name="Lajus A."/>
            <person name="Rouy Z."/>
            <person name="Martinez-Vaz B."/>
            <person name="Tiffin P."/>
            <person name="Young N.D."/>
            <person name="Sadowsky M.J."/>
        </authorList>
    </citation>
    <scope>NUCLEOTIDE SEQUENCE</scope>
    <source>
        <strain evidence="1">M1</strain>
    </source>
</reference>
<proteinExistence type="predicted"/>
<accession>A0A6G1WDW5</accession>
<sequence length="130" mass="14235">MKDFDDILANVEDQDRGAEVELRNPATGEPTGLKLTLAGPDSLTQRRSRLQMSDELAELARADGTVSAEEREKAAIASLARCVLRWQIIQSGKELACNHANIIRLLSVAWVREQVDAFAGNRANFMAGAQ</sequence>
<dbReference type="AlphaFoldDB" id="A0A6G1WDW5"/>
<comment type="caution">
    <text evidence="1">The sequence shown here is derived from an EMBL/GenBank/DDBJ whole genome shotgun (WGS) entry which is preliminary data.</text>
</comment>
<dbReference type="RefSeq" id="WP_153412214.1">
    <property type="nucleotide sequence ID" value="NZ_WISB01000008.1"/>
</dbReference>